<dbReference type="PANTHER" id="PTHR34257">
    <property type="entry name" value="ADAPTER PROTEIN CIKS"/>
    <property type="match status" value="1"/>
</dbReference>
<reference evidence="3" key="1">
    <citation type="submission" date="2018-07" db="EMBL/GenBank/DDBJ databases">
        <title>Comparative genomics of catfishes provides insights into carnivory and benthic adaptation.</title>
        <authorList>
            <person name="Zhang Y."/>
            <person name="Wang D."/>
            <person name="Peng Z."/>
            <person name="Zheng S."/>
            <person name="Shao F."/>
            <person name="Tao W."/>
        </authorList>
    </citation>
    <scope>NUCLEOTIDE SEQUENCE</scope>
    <source>
        <strain evidence="3">Chongqing</strain>
    </source>
</reference>
<dbReference type="Proteomes" id="UP001205998">
    <property type="component" value="Unassembled WGS sequence"/>
</dbReference>
<protein>
    <submittedName>
        <fullName evidence="3">Adapter protein CIKS</fullName>
    </submittedName>
</protein>
<dbReference type="AlphaFoldDB" id="A0AAD5A0E7"/>
<gene>
    <name evidence="3" type="ORF">C0J50_1784</name>
</gene>
<dbReference type="Pfam" id="PF08357">
    <property type="entry name" value="SEFIR"/>
    <property type="match status" value="1"/>
</dbReference>
<sequence>MDELMTSSSLNLAWPVCQKCSMHVDVTCPHNVGNGECEDACLRGRASGLNVNRPAFPVSPEFGASRIRPPHSPPGDVGRRLLEDELSEDVSSVFPGAGYGARRHWNVPSEDEESLEPPLPLCSDVGESPRHLPRPVPARLRTYGSSSDPRFHQPINFPYNLTPPVYMLPSHTHEQQKHMQASVGSACRPMPLKAAAPTPRVRDSPGVMTEACVLPSQPIRTGQEVRRTISLPDDCRTVFITYSVDVAEEIFPFVRFLINQGFRPAIDIFDNAVRQMDVNKWMDGYLKDKSVLIIMVISPKYKLDIEGDGSDQHGLHTKYIHSQLQNEFIQQRCLNFRLVPVLFPNANPSHVPMWLQSTRVFRWPHDAQDLLLRLLREERYIAPQLSRDLTISIRPV</sequence>
<dbReference type="GO" id="GO:0043123">
    <property type="term" value="P:positive regulation of canonical NF-kappaB signal transduction"/>
    <property type="evidence" value="ECO:0007669"/>
    <property type="project" value="TreeGrafter"/>
</dbReference>
<evidence type="ECO:0000259" key="2">
    <source>
        <dbReference type="PROSITE" id="PS51534"/>
    </source>
</evidence>
<dbReference type="GO" id="GO:0006959">
    <property type="term" value="P:humoral immune response"/>
    <property type="evidence" value="ECO:0007669"/>
    <property type="project" value="TreeGrafter"/>
</dbReference>
<evidence type="ECO:0000313" key="4">
    <source>
        <dbReference type="Proteomes" id="UP001205998"/>
    </source>
</evidence>
<dbReference type="InterPro" id="IPR053047">
    <property type="entry name" value="E3_ubiq_ligase_TRAF3IP2"/>
</dbReference>
<dbReference type="EMBL" id="MU591762">
    <property type="protein sequence ID" value="KAI5607473.1"/>
    <property type="molecule type" value="Genomic_DNA"/>
</dbReference>
<evidence type="ECO:0000313" key="3">
    <source>
        <dbReference type="EMBL" id="KAI5607473.1"/>
    </source>
</evidence>
<evidence type="ECO:0000256" key="1">
    <source>
        <dbReference type="SAM" id="MobiDB-lite"/>
    </source>
</evidence>
<organism evidence="3 4">
    <name type="scientific">Silurus asotus</name>
    <name type="common">Amur catfish</name>
    <name type="synonym">Parasilurus asotus</name>
    <dbReference type="NCBI Taxonomy" id="30991"/>
    <lineage>
        <taxon>Eukaryota</taxon>
        <taxon>Metazoa</taxon>
        <taxon>Chordata</taxon>
        <taxon>Craniata</taxon>
        <taxon>Vertebrata</taxon>
        <taxon>Euteleostomi</taxon>
        <taxon>Actinopterygii</taxon>
        <taxon>Neopterygii</taxon>
        <taxon>Teleostei</taxon>
        <taxon>Ostariophysi</taxon>
        <taxon>Siluriformes</taxon>
        <taxon>Siluridae</taxon>
        <taxon>Silurus</taxon>
    </lineage>
</organism>
<dbReference type="InterPro" id="IPR013568">
    <property type="entry name" value="SEFIR_dom"/>
</dbReference>
<proteinExistence type="predicted"/>
<keyword evidence="4" id="KW-1185">Reference proteome</keyword>
<accession>A0AAD5A0E7</accession>
<dbReference type="PANTHER" id="PTHR34257:SF4">
    <property type="entry name" value="ADAPTER PROTEIN CIKS"/>
    <property type="match status" value="1"/>
</dbReference>
<feature type="domain" description="SEFIR" evidence="2">
    <location>
        <begin position="235"/>
        <end position="372"/>
    </location>
</feature>
<feature type="region of interest" description="Disordered" evidence="1">
    <location>
        <begin position="110"/>
        <end position="135"/>
    </location>
</feature>
<dbReference type="PROSITE" id="PS51534">
    <property type="entry name" value="SEFIR"/>
    <property type="match status" value="1"/>
</dbReference>
<comment type="caution">
    <text evidence="3">The sequence shown here is derived from an EMBL/GenBank/DDBJ whole genome shotgun (WGS) entry which is preliminary data.</text>
</comment>
<name>A0AAD5A0E7_SILAS</name>